<keyword evidence="4" id="KW-1185">Reference proteome</keyword>
<feature type="domain" description="DUF6533" evidence="2">
    <location>
        <begin position="22"/>
        <end position="62"/>
    </location>
</feature>
<keyword evidence="1" id="KW-1133">Transmembrane helix</keyword>
<dbReference type="OrthoDB" id="2686513at2759"/>
<dbReference type="EMBL" id="KV425559">
    <property type="protein sequence ID" value="KZT28177.1"/>
    <property type="molecule type" value="Genomic_DNA"/>
</dbReference>
<name>A0A165UHR4_9AGAM</name>
<feature type="transmembrane region" description="Helical" evidence="1">
    <location>
        <begin position="13"/>
        <end position="34"/>
    </location>
</feature>
<keyword evidence="1" id="KW-0812">Transmembrane</keyword>
<organism evidence="3 4">
    <name type="scientific">Neolentinus lepideus HHB14362 ss-1</name>
    <dbReference type="NCBI Taxonomy" id="1314782"/>
    <lineage>
        <taxon>Eukaryota</taxon>
        <taxon>Fungi</taxon>
        <taxon>Dikarya</taxon>
        <taxon>Basidiomycota</taxon>
        <taxon>Agaricomycotina</taxon>
        <taxon>Agaricomycetes</taxon>
        <taxon>Gloeophyllales</taxon>
        <taxon>Gloeophyllaceae</taxon>
        <taxon>Neolentinus</taxon>
    </lineage>
</organism>
<proteinExistence type="predicted"/>
<gene>
    <name evidence="3" type="ORF">NEOLEDRAFT_964962</name>
</gene>
<sequence length="282" mass="31312">MCCITRRILGSCWIHQSAILLSLVVLYYDHLLTLSSEVTFIWRARFSLAKALFVANRYLAFLANIVCNLSTSFHQASIIVSQVIVCLVLVLRTHALYGQSRRILLLIFGVGFVLLAIISWSLFNQESTKAIAPGCLNGATTTTGRRLAYAWEALLVFDTLIFGLTLKIALSRGPSSLRLKDVSRMMALILWDGSMYFALMALVNFANILTFYLAPPILKGVLSTFANTFSVTLVSRLMLHLHQFANSGRQSVFESSCATYPNDPWPPRAVIFSEGSKTFGPV</sequence>
<evidence type="ECO:0000313" key="3">
    <source>
        <dbReference type="EMBL" id="KZT28177.1"/>
    </source>
</evidence>
<feature type="transmembrane region" description="Helical" evidence="1">
    <location>
        <begin position="148"/>
        <end position="170"/>
    </location>
</feature>
<evidence type="ECO:0000256" key="1">
    <source>
        <dbReference type="SAM" id="Phobius"/>
    </source>
</evidence>
<dbReference type="InterPro" id="IPR045340">
    <property type="entry name" value="DUF6533"/>
</dbReference>
<accession>A0A165UHR4</accession>
<feature type="transmembrane region" description="Helical" evidence="1">
    <location>
        <begin position="72"/>
        <end position="91"/>
    </location>
</feature>
<dbReference type="InParanoid" id="A0A165UHR4"/>
<feature type="transmembrane region" description="Helical" evidence="1">
    <location>
        <begin position="103"/>
        <end position="123"/>
    </location>
</feature>
<feature type="transmembrane region" description="Helical" evidence="1">
    <location>
        <begin position="190"/>
        <end position="214"/>
    </location>
</feature>
<evidence type="ECO:0000259" key="2">
    <source>
        <dbReference type="Pfam" id="PF20151"/>
    </source>
</evidence>
<dbReference type="Pfam" id="PF20151">
    <property type="entry name" value="DUF6533"/>
    <property type="match status" value="1"/>
</dbReference>
<dbReference type="AlphaFoldDB" id="A0A165UHR4"/>
<protein>
    <recommendedName>
        <fullName evidence="2">DUF6533 domain-containing protein</fullName>
    </recommendedName>
</protein>
<evidence type="ECO:0000313" key="4">
    <source>
        <dbReference type="Proteomes" id="UP000076761"/>
    </source>
</evidence>
<dbReference type="Proteomes" id="UP000076761">
    <property type="component" value="Unassembled WGS sequence"/>
</dbReference>
<keyword evidence="1" id="KW-0472">Membrane</keyword>
<reference evidence="3 4" key="1">
    <citation type="journal article" date="2016" name="Mol. Biol. Evol.">
        <title>Comparative Genomics of Early-Diverging Mushroom-Forming Fungi Provides Insights into the Origins of Lignocellulose Decay Capabilities.</title>
        <authorList>
            <person name="Nagy L.G."/>
            <person name="Riley R."/>
            <person name="Tritt A."/>
            <person name="Adam C."/>
            <person name="Daum C."/>
            <person name="Floudas D."/>
            <person name="Sun H."/>
            <person name="Yadav J.S."/>
            <person name="Pangilinan J."/>
            <person name="Larsson K.H."/>
            <person name="Matsuura K."/>
            <person name="Barry K."/>
            <person name="Labutti K."/>
            <person name="Kuo R."/>
            <person name="Ohm R.A."/>
            <person name="Bhattacharya S.S."/>
            <person name="Shirouzu T."/>
            <person name="Yoshinaga Y."/>
            <person name="Martin F.M."/>
            <person name="Grigoriev I.V."/>
            <person name="Hibbett D.S."/>
        </authorList>
    </citation>
    <scope>NUCLEOTIDE SEQUENCE [LARGE SCALE GENOMIC DNA]</scope>
    <source>
        <strain evidence="3 4">HHB14362 ss-1</strain>
    </source>
</reference>